<gene>
    <name evidence="2" type="ORF">J2S66_004387</name>
</gene>
<proteinExistence type="predicted"/>
<dbReference type="CDD" id="cd00093">
    <property type="entry name" value="HTH_XRE"/>
    <property type="match status" value="1"/>
</dbReference>
<evidence type="ECO:0000313" key="2">
    <source>
        <dbReference type="EMBL" id="MDR6596003.1"/>
    </source>
</evidence>
<accession>A0ABU1PZC9</accession>
<evidence type="ECO:0000259" key="1">
    <source>
        <dbReference type="Pfam" id="PF19054"/>
    </source>
</evidence>
<dbReference type="EMBL" id="JAVDSG010000001">
    <property type="protein sequence ID" value="MDR6596003.1"/>
    <property type="molecule type" value="Genomic_DNA"/>
</dbReference>
<dbReference type="Gene3D" id="1.10.260.40">
    <property type="entry name" value="lambda repressor-like DNA-binding domains"/>
    <property type="match status" value="1"/>
</dbReference>
<dbReference type="Pfam" id="PF19054">
    <property type="entry name" value="DUF5753"/>
    <property type="match status" value="1"/>
</dbReference>
<dbReference type="RefSeq" id="WP_310309084.1">
    <property type="nucleotide sequence ID" value="NZ_BAAAXB010000001.1"/>
</dbReference>
<keyword evidence="3" id="KW-1185">Reference proteome</keyword>
<dbReference type="InterPro" id="IPR010982">
    <property type="entry name" value="Lambda_DNA-bd_dom_sf"/>
</dbReference>
<organism evidence="2 3">
    <name type="scientific">Saccharothrix longispora</name>
    <dbReference type="NCBI Taxonomy" id="33920"/>
    <lineage>
        <taxon>Bacteria</taxon>
        <taxon>Bacillati</taxon>
        <taxon>Actinomycetota</taxon>
        <taxon>Actinomycetes</taxon>
        <taxon>Pseudonocardiales</taxon>
        <taxon>Pseudonocardiaceae</taxon>
        <taxon>Saccharothrix</taxon>
    </lineage>
</organism>
<dbReference type="Pfam" id="PF13560">
    <property type="entry name" value="HTH_31"/>
    <property type="match status" value="1"/>
</dbReference>
<reference evidence="2 3" key="1">
    <citation type="submission" date="2023-07" db="EMBL/GenBank/DDBJ databases">
        <title>Sequencing the genomes of 1000 actinobacteria strains.</title>
        <authorList>
            <person name="Klenk H.-P."/>
        </authorList>
    </citation>
    <scope>NUCLEOTIDE SEQUENCE [LARGE SCALE GENOMIC DNA]</scope>
    <source>
        <strain evidence="2 3">DSM 43749</strain>
    </source>
</reference>
<protein>
    <recommendedName>
        <fullName evidence="1">DUF5753 domain-containing protein</fullName>
    </recommendedName>
</protein>
<evidence type="ECO:0000313" key="3">
    <source>
        <dbReference type="Proteomes" id="UP001268819"/>
    </source>
</evidence>
<feature type="domain" description="DUF5753" evidence="1">
    <location>
        <begin position="99"/>
        <end position="265"/>
    </location>
</feature>
<comment type="caution">
    <text evidence="2">The sequence shown here is derived from an EMBL/GenBank/DDBJ whole genome shotgun (WGS) entry which is preliminary data.</text>
</comment>
<dbReference type="InterPro" id="IPR001387">
    <property type="entry name" value="Cro/C1-type_HTH"/>
</dbReference>
<dbReference type="InterPro" id="IPR043917">
    <property type="entry name" value="DUF5753"/>
</dbReference>
<dbReference type="SUPFAM" id="SSF47413">
    <property type="entry name" value="lambda repressor-like DNA-binding domains"/>
    <property type="match status" value="1"/>
</dbReference>
<name>A0ABU1PZC9_9PSEU</name>
<dbReference type="Proteomes" id="UP001268819">
    <property type="component" value="Unassembled WGS sequence"/>
</dbReference>
<sequence>MEPRTSTALSRELGDALRQARRRSAVRTGALVEQLGWSLARISKLEAGTRGTSLLDIARYAGHLRPEQPVFERIMALAREPDTGYAVRPHRVAEPDSVRLLALHERTAKTIWCYSATVVPGLLQTADYARALMASRADAARGVAVRMERQEVFGTASAPVGVFFLHEVVLHRVVGGPRVMYEQVLRLLFRDHVRLVPLGSALPASLTADFAHMTFADHRPLTYAELGPASVFMDAPEATEAYRESCAALDRVALGEADTRDALTRWADHYEAGTAETA</sequence>